<dbReference type="AlphaFoldDB" id="A0A645JFR0"/>
<protein>
    <submittedName>
        <fullName evidence="1">Uncharacterized protein</fullName>
    </submittedName>
</protein>
<dbReference type="EMBL" id="VSSQ01140444">
    <property type="protein sequence ID" value="MPN62441.1"/>
    <property type="molecule type" value="Genomic_DNA"/>
</dbReference>
<name>A0A645JFR0_9ZZZZ</name>
<accession>A0A645JFR0</accession>
<evidence type="ECO:0000313" key="1">
    <source>
        <dbReference type="EMBL" id="MPN62441.1"/>
    </source>
</evidence>
<sequence length="111" mass="12900">MTFNQTDVVFAYVNIYPSFFLGHTKDDIAIYNNVLWQTIFNAIENSPHFYAVVFITCDKNVNSFDTATFLNVKYSPDFSTYKVVVAILFLCEKRDEKSFCSSVSYAYFNFL</sequence>
<gene>
    <name evidence="1" type="ORF">SDC9_210189</name>
</gene>
<proteinExistence type="predicted"/>
<comment type="caution">
    <text evidence="1">The sequence shown here is derived from an EMBL/GenBank/DDBJ whole genome shotgun (WGS) entry which is preliminary data.</text>
</comment>
<organism evidence="1">
    <name type="scientific">bioreactor metagenome</name>
    <dbReference type="NCBI Taxonomy" id="1076179"/>
    <lineage>
        <taxon>unclassified sequences</taxon>
        <taxon>metagenomes</taxon>
        <taxon>ecological metagenomes</taxon>
    </lineage>
</organism>
<reference evidence="1" key="1">
    <citation type="submission" date="2019-08" db="EMBL/GenBank/DDBJ databases">
        <authorList>
            <person name="Kucharzyk K."/>
            <person name="Murdoch R.W."/>
            <person name="Higgins S."/>
            <person name="Loffler F."/>
        </authorList>
    </citation>
    <scope>NUCLEOTIDE SEQUENCE</scope>
</reference>